<evidence type="ECO:0000256" key="9">
    <source>
        <dbReference type="ARBA" id="ARBA00022989"/>
    </source>
</evidence>
<keyword evidence="5 12" id="KW-0337">GPI-anchor biosynthesis</keyword>
<feature type="domain" description="GPI ethanolamine phosphate transferase 2 C-terminal" evidence="14">
    <location>
        <begin position="663"/>
        <end position="769"/>
    </location>
</feature>
<feature type="transmembrane region" description="Helical" evidence="12">
    <location>
        <begin position="630"/>
        <end position="648"/>
    </location>
</feature>
<feature type="compositionally biased region" description="Polar residues" evidence="13">
    <location>
        <begin position="917"/>
        <end position="927"/>
    </location>
</feature>
<comment type="subcellular location">
    <subcellularLocation>
        <location evidence="1 12">Endoplasmic reticulum membrane</location>
        <topology evidence="1 12">Multi-pass membrane protein</topology>
    </subcellularLocation>
</comment>
<dbReference type="SUPFAM" id="SSF53649">
    <property type="entry name" value="Alkaline phosphatase-like"/>
    <property type="match status" value="1"/>
</dbReference>
<keyword evidence="10 12" id="KW-0472">Membrane</keyword>
<sequence length="1271" mass="141188">MALPPKNNHRTTDRLKIILILVSQLLGAGLFARGFFPAHKPPSGYGSSPPSMGKPPFDRLVFVLIDALRSDFMFGADSRMNFTQSLVRDGKALPYTAIAQAPTVTLPRLKAMTTGTNPQFLDAVLNIADSTDQDTILERSDSWLRQLLFASQEPSPTSPLALQRKARFYGDDTWLRLFPSSWFTEVDGVSSFYVTDTEIVDYNVTRHFDQIFVEKQNQDWDIIILHYLGLDHIGHLGGSNSILMGPKQEQLDLAVARIFDSISKHDLRSNQSTLLLVAGDHGMTDTGNHGGSSKEELSTALLLASPSFHRVGLASDQEIEPEQVQQVDIVPTIAMLFGTGIPPASIGVAIQSALQASLGDQQSLHNMQIEAALRNHAVQLTTLIQQILGGFSQVKTFLQLDDNGNENDNLEALISQLDVDRIRTVLGRSQRYLLTRFSGYHLPTMILGLVFLSIAAGGFVYKSFCKRGRRLSNQEVFVIVLAAGQIASFGSTSFIEEEHEAWFFLGASSLSILAFFSPRPRKYQYLLGVALIRVLRGWSHNGQKAGLDNSISNYLHGKPWFCHLIDPLGIYYLFSSQVRSDPDGGRSSQMGKLLIIGAGILSLTTMDRPFLYLSGDFGGFQDRETRPRLLYGLLFCGLGLILLGRRTQESLRGAMRIGMLILLRSLTKMENYPVLWLSLVAGDWLLTGYCNRQEGVQEDGPIISTWLRLVLFKSTFFALGGSNSLATVDLSNAYNGLRAFSLPIVTLLTFLSNFSGPQEDNSNSNSQREPSQQNTSNNTRRTEQQQEHNHLHIHNHGDDDEGRRNSAANTPNNFPPFNITDFSVSFTAGPAGDFGLSTRTSAHNHLIDPDENEHDPQASWPDGLPSDSLVTFSLVNRTFQQCAQERLYKHVSLYSPWQANLFLRTLNRNKSDCSPFLQDQPNSSSASIDIKGKRRAQFDDHQDNSPRIYRRLNRLGDHVRSLRFVWMGPASMGKGGGSLICEILHNCPQLESFAISTALLSHCKEPLFRALEHHSLIKEFMLLKNPVDNPRIFLWKADEVLSRLFTKWDSLETIDTIGLSGRPLDRMENVLRSIPTFTCALKVIALARPNLAEIEISKILNTSKATMHTLRITYPSLKLDRKGLYRLLTDYTNPGLQSLTIRVGKDWHPINHGRGTAATLAEASSDPSINPHLCDLIFKSSAMRNLKSLSIGGPLASSKLFPLLPETIVKLAWEDCPAIQPGSFAKFLTSWPTQQIDPLGNLDSNCTTGEQAGRNLPDLKCCSVGTDDFNC</sequence>
<dbReference type="Gene3D" id="3.40.720.10">
    <property type="entry name" value="Alkaline Phosphatase, subunit A"/>
    <property type="match status" value="1"/>
</dbReference>
<dbReference type="PANTHER" id="PTHR23072:SF0">
    <property type="entry name" value="GPI ETHANOLAMINE PHOSPHATE TRANSFERASE 2"/>
    <property type="match status" value="1"/>
</dbReference>
<proteinExistence type="inferred from homology"/>
<evidence type="ECO:0000256" key="12">
    <source>
        <dbReference type="RuleBase" id="RU367106"/>
    </source>
</evidence>
<dbReference type="InterPro" id="IPR037674">
    <property type="entry name" value="PIG-G_N"/>
</dbReference>
<evidence type="ECO:0000313" key="15">
    <source>
        <dbReference type="EMBL" id="WAQ83285.1"/>
    </source>
</evidence>
<reference evidence="15" key="1">
    <citation type="submission" date="2022-10" db="EMBL/GenBank/DDBJ databases">
        <title>Puccinia triticina Genome sequencing and assembly.</title>
        <authorList>
            <person name="Li C."/>
        </authorList>
    </citation>
    <scope>NUCLEOTIDE SEQUENCE</scope>
    <source>
        <strain evidence="15">Pt15</strain>
    </source>
</reference>
<evidence type="ECO:0000256" key="13">
    <source>
        <dbReference type="SAM" id="MobiDB-lite"/>
    </source>
</evidence>
<gene>
    <name evidence="15" type="ORF">PtA15_3A654</name>
</gene>
<dbReference type="Pfam" id="PF19316">
    <property type="entry name" value="PIGO_PIGG"/>
    <property type="match status" value="2"/>
</dbReference>
<feature type="region of interest" description="Disordered" evidence="13">
    <location>
        <begin position="914"/>
        <end position="942"/>
    </location>
</feature>
<evidence type="ECO:0000259" key="14">
    <source>
        <dbReference type="Pfam" id="PF19316"/>
    </source>
</evidence>
<keyword evidence="8 12" id="KW-0256">Endoplasmic reticulum</keyword>
<evidence type="ECO:0000256" key="4">
    <source>
        <dbReference type="ARBA" id="ARBA00020830"/>
    </source>
</evidence>
<organism evidence="15 16">
    <name type="scientific">Puccinia triticina</name>
    <dbReference type="NCBI Taxonomy" id="208348"/>
    <lineage>
        <taxon>Eukaryota</taxon>
        <taxon>Fungi</taxon>
        <taxon>Dikarya</taxon>
        <taxon>Basidiomycota</taxon>
        <taxon>Pucciniomycotina</taxon>
        <taxon>Pucciniomycetes</taxon>
        <taxon>Pucciniales</taxon>
        <taxon>Pucciniaceae</taxon>
        <taxon>Puccinia</taxon>
    </lineage>
</organism>
<evidence type="ECO:0000313" key="16">
    <source>
        <dbReference type="Proteomes" id="UP001164743"/>
    </source>
</evidence>
<protein>
    <recommendedName>
        <fullName evidence="4 12">GPI ethanolamine phosphate transferase 2</fullName>
    </recommendedName>
</protein>
<dbReference type="InterPro" id="IPR002591">
    <property type="entry name" value="Phosphodiest/P_Trfase"/>
</dbReference>
<feature type="transmembrane region" description="Helical" evidence="12">
    <location>
        <begin position="476"/>
        <end position="495"/>
    </location>
</feature>
<feature type="transmembrane region" description="Helical" evidence="12">
    <location>
        <begin position="501"/>
        <end position="517"/>
    </location>
</feature>
<evidence type="ECO:0000256" key="6">
    <source>
        <dbReference type="ARBA" id="ARBA00022679"/>
    </source>
</evidence>
<comment type="similarity">
    <text evidence="3 12">Belongs to the PIGG/PIGN/PIGO family. PIGG subfamily.</text>
</comment>
<evidence type="ECO:0000256" key="8">
    <source>
        <dbReference type="ARBA" id="ARBA00022824"/>
    </source>
</evidence>
<dbReference type="InterPro" id="IPR045687">
    <property type="entry name" value="PIGG/GPI7_C"/>
</dbReference>
<evidence type="ECO:0000256" key="2">
    <source>
        <dbReference type="ARBA" id="ARBA00004687"/>
    </source>
</evidence>
<keyword evidence="9 12" id="KW-1133">Transmembrane helix</keyword>
<evidence type="ECO:0000256" key="3">
    <source>
        <dbReference type="ARBA" id="ARBA00005315"/>
    </source>
</evidence>
<evidence type="ECO:0000256" key="11">
    <source>
        <dbReference type="ARBA" id="ARBA00023180"/>
    </source>
</evidence>
<dbReference type="RefSeq" id="XP_053018840.1">
    <property type="nucleotide sequence ID" value="XM_053167643.1"/>
</dbReference>
<comment type="caution">
    <text evidence="12">Lacks conserved residue(s) required for the propagation of feature annotation.</text>
</comment>
<comment type="pathway">
    <text evidence="2 12">Glycolipid biosynthesis; glycosylphosphatidylinositol-anchor biosynthesis.</text>
</comment>
<accession>A0ABY7CHI3</accession>
<dbReference type="InterPro" id="IPR017850">
    <property type="entry name" value="Alkaline_phosphatase_core_sf"/>
</dbReference>
<evidence type="ECO:0000256" key="10">
    <source>
        <dbReference type="ARBA" id="ARBA00023136"/>
    </source>
</evidence>
<feature type="domain" description="GPI ethanolamine phosphate transferase 2 C-terminal" evidence="14">
    <location>
        <begin position="438"/>
        <end position="561"/>
    </location>
</feature>
<feature type="transmembrane region" description="Helical" evidence="12">
    <location>
        <begin position="440"/>
        <end position="464"/>
    </location>
</feature>
<dbReference type="Pfam" id="PF01663">
    <property type="entry name" value="Phosphodiest"/>
    <property type="match status" value="1"/>
</dbReference>
<dbReference type="Proteomes" id="UP001164743">
    <property type="component" value="Chromosome 3A"/>
</dbReference>
<dbReference type="PANTHER" id="PTHR23072">
    <property type="entry name" value="PHOSPHATIDYLINOSITOL GLYCAN-RELATED"/>
    <property type="match status" value="1"/>
</dbReference>
<evidence type="ECO:0000256" key="1">
    <source>
        <dbReference type="ARBA" id="ARBA00004477"/>
    </source>
</evidence>
<name>A0ABY7CHI3_9BASI</name>
<feature type="region of interest" description="Disordered" evidence="13">
    <location>
        <begin position="844"/>
        <end position="863"/>
    </location>
</feature>
<keyword evidence="6 12" id="KW-0808">Transferase</keyword>
<feature type="region of interest" description="Disordered" evidence="13">
    <location>
        <begin position="757"/>
        <end position="814"/>
    </location>
</feature>
<evidence type="ECO:0000256" key="7">
    <source>
        <dbReference type="ARBA" id="ARBA00022692"/>
    </source>
</evidence>
<keyword evidence="16" id="KW-1185">Reference proteome</keyword>
<evidence type="ECO:0000256" key="5">
    <source>
        <dbReference type="ARBA" id="ARBA00022502"/>
    </source>
</evidence>
<feature type="compositionally biased region" description="Basic and acidic residues" evidence="13">
    <location>
        <begin position="780"/>
        <end position="804"/>
    </location>
</feature>
<dbReference type="CDD" id="cd16024">
    <property type="entry name" value="GPI_EPT_2"/>
    <property type="match status" value="1"/>
</dbReference>
<keyword evidence="7 12" id="KW-0812">Transmembrane</keyword>
<dbReference type="InterPro" id="IPR039527">
    <property type="entry name" value="PIGG/GPI7"/>
</dbReference>
<comment type="function">
    <text evidence="12">Ethanolamine phosphate transferase involved in glycosylphosphatidylinositol-anchor biosynthesis. Transfers ethanolamine phosphate to the GPI second mannose.</text>
</comment>
<feature type="compositionally biased region" description="Polar residues" evidence="13">
    <location>
        <begin position="757"/>
        <end position="779"/>
    </location>
</feature>
<keyword evidence="11" id="KW-0325">Glycoprotein</keyword>
<dbReference type="EMBL" id="CP110423">
    <property type="protein sequence ID" value="WAQ83285.1"/>
    <property type="molecule type" value="Genomic_DNA"/>
</dbReference>
<dbReference type="GeneID" id="77808538"/>